<accession>A0ABV3YXK8</accession>
<protein>
    <submittedName>
        <fullName evidence="1">GDCCVxC domain-containing (Seleno)protein</fullName>
    </submittedName>
</protein>
<dbReference type="RefSeq" id="WP_369288750.1">
    <property type="nucleotide sequence ID" value="NZ_JBFTEG010000015.1"/>
</dbReference>
<evidence type="ECO:0000313" key="2">
    <source>
        <dbReference type="Proteomes" id="UP001560296"/>
    </source>
</evidence>
<organism evidence="1 2">
    <name type="scientific">Pseudomonas zhanjiangensis</name>
    <dbReference type="NCBI Taxonomy" id="3239015"/>
    <lineage>
        <taxon>Bacteria</taxon>
        <taxon>Pseudomonadati</taxon>
        <taxon>Pseudomonadota</taxon>
        <taxon>Gammaproteobacteria</taxon>
        <taxon>Pseudomonadales</taxon>
        <taxon>Pseudomonadaceae</taxon>
        <taxon>Pseudomonas</taxon>
    </lineage>
</organism>
<dbReference type="EMBL" id="JBFTEG010000015">
    <property type="protein sequence ID" value="MEX6503809.1"/>
    <property type="molecule type" value="Genomic_DNA"/>
</dbReference>
<gene>
    <name evidence="1" type="ORF">AB5S05_17220</name>
</gene>
<dbReference type="Proteomes" id="UP001560296">
    <property type="component" value="Unassembled WGS sequence"/>
</dbReference>
<name>A0ABV3YXK8_9PSED</name>
<keyword evidence="2" id="KW-1185">Reference proteome</keyword>
<proteinExistence type="predicted"/>
<sequence length="74" mass="8349">MSAVVLESVLTCPHCGFARQETVPSDACLFYYECHNCKVLLRPRQGDCCVFCSYGSVKCPPVQQQSRQGLEKFR</sequence>
<reference evidence="1 2" key="1">
    <citation type="submission" date="2024-07" db="EMBL/GenBank/DDBJ databases">
        <authorList>
            <person name="Li M."/>
        </authorList>
    </citation>
    <scope>NUCLEOTIDE SEQUENCE [LARGE SCALE GENOMIC DNA]</scope>
    <source>
        <strain evidence="1 2">25A3E</strain>
    </source>
</reference>
<dbReference type="InterPro" id="IPR047677">
    <property type="entry name" value="GDCCVxC"/>
</dbReference>
<comment type="caution">
    <text evidence="1">The sequence shown here is derived from an EMBL/GenBank/DDBJ whole genome shotgun (WGS) entry which is preliminary data.</text>
</comment>
<evidence type="ECO:0000313" key="1">
    <source>
        <dbReference type="EMBL" id="MEX6503809.1"/>
    </source>
</evidence>
<dbReference type="NCBIfam" id="NF041374">
    <property type="entry name" value="GDCCVxC"/>
    <property type="match status" value="1"/>
</dbReference>